<reference evidence="2 3" key="1">
    <citation type="submission" date="2016-08" db="EMBL/GenBank/DDBJ databases">
        <authorList>
            <person name="Seilhamer J.J."/>
        </authorList>
    </citation>
    <scope>NUCLEOTIDE SEQUENCE [LARGE SCALE GENOMIC DNA]</scope>
    <source>
        <strain evidence="2 3">CFBP4690</strain>
    </source>
</reference>
<dbReference type="AlphaFoldDB" id="A0A2S7CVU8"/>
<evidence type="ECO:0000313" key="3">
    <source>
        <dbReference type="Proteomes" id="UP000237872"/>
    </source>
</evidence>
<feature type="compositionally biased region" description="Basic residues" evidence="1">
    <location>
        <begin position="46"/>
        <end position="58"/>
    </location>
</feature>
<dbReference type="Proteomes" id="UP000237872">
    <property type="component" value="Unassembled WGS sequence"/>
</dbReference>
<proteinExistence type="predicted"/>
<evidence type="ECO:0000313" key="2">
    <source>
        <dbReference type="EMBL" id="PPU65671.1"/>
    </source>
</evidence>
<dbReference type="EMBL" id="MDEC01000004">
    <property type="protein sequence ID" value="PPU65671.1"/>
    <property type="molecule type" value="Genomic_DNA"/>
</dbReference>
<feature type="region of interest" description="Disordered" evidence="1">
    <location>
        <begin position="46"/>
        <end position="65"/>
    </location>
</feature>
<comment type="caution">
    <text evidence="2">The sequence shown here is derived from an EMBL/GenBank/DDBJ whole genome shotgun (WGS) entry which is preliminary data.</text>
</comment>
<accession>A0A2S7CVU8</accession>
<feature type="region of interest" description="Disordered" evidence="1">
    <location>
        <begin position="1"/>
        <end position="20"/>
    </location>
</feature>
<evidence type="ECO:0000256" key="1">
    <source>
        <dbReference type="SAM" id="MobiDB-lite"/>
    </source>
</evidence>
<protein>
    <submittedName>
        <fullName evidence="2">Uncharacterized protein</fullName>
    </submittedName>
</protein>
<name>A0A2S7CVU8_9XANT</name>
<sequence>MHSEPSAWHSAATPGARQTSITALCVYRRPRRTELGKRRFGQRFYHPHIGTRLRRSSRRSSNAHD</sequence>
<gene>
    <name evidence="2" type="ORF">XcodCFBP4690_04110</name>
</gene>
<organism evidence="2 3">
    <name type="scientific">Xanthomonas codiaei</name>
    <dbReference type="NCBI Taxonomy" id="56463"/>
    <lineage>
        <taxon>Bacteria</taxon>
        <taxon>Pseudomonadati</taxon>
        <taxon>Pseudomonadota</taxon>
        <taxon>Gammaproteobacteria</taxon>
        <taxon>Lysobacterales</taxon>
        <taxon>Lysobacteraceae</taxon>
        <taxon>Xanthomonas</taxon>
    </lineage>
</organism>